<evidence type="ECO:0000256" key="4">
    <source>
        <dbReference type="ARBA" id="ARBA00022824"/>
    </source>
</evidence>
<comment type="caution">
    <text evidence="9">The sequence shown here is derived from an EMBL/GenBank/DDBJ whole genome shotgun (WGS) entry which is preliminary data.</text>
</comment>
<keyword evidence="5 7" id="KW-1133">Transmembrane helix</keyword>
<dbReference type="Pfam" id="PF05241">
    <property type="entry name" value="EBP"/>
    <property type="match status" value="1"/>
</dbReference>
<feature type="transmembrane region" description="Helical" evidence="7">
    <location>
        <begin position="62"/>
        <end position="86"/>
    </location>
</feature>
<keyword evidence="6 7" id="KW-0472">Membrane</keyword>
<keyword evidence="3 7" id="KW-0812">Transmembrane</keyword>
<evidence type="ECO:0000313" key="10">
    <source>
        <dbReference type="Proteomes" id="UP000612055"/>
    </source>
</evidence>
<gene>
    <name evidence="9" type="ORF">HYH03_017233</name>
</gene>
<dbReference type="PANTHER" id="PTHR31204">
    <property type="entry name" value="SIGMA INTRACELLULAR RECEPTOR 2"/>
    <property type="match status" value="1"/>
</dbReference>
<evidence type="ECO:0000256" key="1">
    <source>
        <dbReference type="ARBA" id="ARBA00004477"/>
    </source>
</evidence>
<evidence type="ECO:0000256" key="2">
    <source>
        <dbReference type="ARBA" id="ARBA00009096"/>
    </source>
</evidence>
<name>A0A836BPG6_9CHLO</name>
<keyword evidence="4" id="KW-0256">Endoplasmic reticulum</keyword>
<dbReference type="PIRSF" id="PIRSF031032">
    <property type="entry name" value="TMP_97_prd"/>
    <property type="match status" value="1"/>
</dbReference>
<dbReference type="PANTHER" id="PTHR31204:SF1">
    <property type="entry name" value="SIGMA INTRACELLULAR RECEPTOR 2"/>
    <property type="match status" value="1"/>
</dbReference>
<dbReference type="InterPro" id="IPR033118">
    <property type="entry name" value="EXPERA"/>
</dbReference>
<keyword evidence="10" id="KW-1185">Reference proteome</keyword>
<comment type="subcellular location">
    <subcellularLocation>
        <location evidence="1">Endoplasmic reticulum membrane</location>
        <topology evidence="1">Multi-pass membrane protein</topology>
    </subcellularLocation>
</comment>
<feature type="transmembrane region" description="Helical" evidence="7">
    <location>
        <begin position="129"/>
        <end position="148"/>
    </location>
</feature>
<evidence type="ECO:0000256" key="6">
    <source>
        <dbReference type="ARBA" id="ARBA00023136"/>
    </source>
</evidence>
<dbReference type="OrthoDB" id="433124at2759"/>
<dbReference type="AlphaFoldDB" id="A0A836BPG6"/>
<dbReference type="EMBL" id="JAEHOE010000162">
    <property type="protein sequence ID" value="KAG2483912.1"/>
    <property type="molecule type" value="Genomic_DNA"/>
</dbReference>
<proteinExistence type="inferred from homology"/>
<feature type="transmembrane region" description="Helical" evidence="7">
    <location>
        <begin position="98"/>
        <end position="117"/>
    </location>
</feature>
<protein>
    <recommendedName>
        <fullName evidence="8">EXPERA domain-containing protein</fullName>
    </recommendedName>
</protein>
<evidence type="ECO:0000313" key="9">
    <source>
        <dbReference type="EMBL" id="KAG2483912.1"/>
    </source>
</evidence>
<feature type="domain" description="EXPERA" evidence="8">
    <location>
        <begin position="8"/>
        <end position="143"/>
    </location>
</feature>
<sequence length="169" mass="18808">MGALTSILDALFLAYFIIHIPTTLLVDSQSVLPADWFPSWAREMLQWHIKTNGDHLVSSNPVWFVSMVWCETVLQMPFFFVAAWAFIKKANWIRIPCIIYGSHVATTMVPILGDILFGPESGPNKHVLAAIYVPYLIVPVLLVIRMAAAEKPWASTGAGKRRGGKSKAQ</sequence>
<comment type="similarity">
    <text evidence="2">Belongs to the TMEM97/sigma-2 receptor family.</text>
</comment>
<evidence type="ECO:0000256" key="5">
    <source>
        <dbReference type="ARBA" id="ARBA00022989"/>
    </source>
</evidence>
<feature type="transmembrane region" description="Helical" evidence="7">
    <location>
        <begin position="7"/>
        <end position="26"/>
    </location>
</feature>
<dbReference type="InterPro" id="IPR016964">
    <property type="entry name" value="Sigma2_recept"/>
</dbReference>
<evidence type="ECO:0000259" key="8">
    <source>
        <dbReference type="PROSITE" id="PS51751"/>
    </source>
</evidence>
<reference evidence="9" key="1">
    <citation type="journal article" date="2020" name="bioRxiv">
        <title>Comparative genomics of Chlamydomonas.</title>
        <authorList>
            <person name="Craig R.J."/>
            <person name="Hasan A.R."/>
            <person name="Ness R.W."/>
            <person name="Keightley P.D."/>
        </authorList>
    </citation>
    <scope>NUCLEOTIDE SEQUENCE</scope>
    <source>
        <strain evidence="9">CCAP 11/70</strain>
    </source>
</reference>
<dbReference type="InterPro" id="IPR051987">
    <property type="entry name" value="Sigma-2_receptor-like"/>
</dbReference>
<evidence type="ECO:0000256" key="3">
    <source>
        <dbReference type="ARBA" id="ARBA00022692"/>
    </source>
</evidence>
<dbReference type="Proteomes" id="UP000612055">
    <property type="component" value="Unassembled WGS sequence"/>
</dbReference>
<organism evidence="9 10">
    <name type="scientific">Edaphochlamys debaryana</name>
    <dbReference type="NCBI Taxonomy" id="47281"/>
    <lineage>
        <taxon>Eukaryota</taxon>
        <taxon>Viridiplantae</taxon>
        <taxon>Chlorophyta</taxon>
        <taxon>core chlorophytes</taxon>
        <taxon>Chlorophyceae</taxon>
        <taxon>CS clade</taxon>
        <taxon>Chlamydomonadales</taxon>
        <taxon>Chlamydomonadales incertae sedis</taxon>
        <taxon>Edaphochlamys</taxon>
    </lineage>
</organism>
<evidence type="ECO:0000256" key="7">
    <source>
        <dbReference type="PIRNR" id="PIRNR031032"/>
    </source>
</evidence>
<dbReference type="PROSITE" id="PS51751">
    <property type="entry name" value="EXPERA"/>
    <property type="match status" value="1"/>
</dbReference>
<accession>A0A836BPG6</accession>
<dbReference type="GO" id="GO:0005789">
    <property type="term" value="C:endoplasmic reticulum membrane"/>
    <property type="evidence" value="ECO:0007669"/>
    <property type="project" value="UniProtKB-SubCell"/>
</dbReference>